<dbReference type="AlphaFoldDB" id="A0AA36UL49"/>
<protein>
    <submittedName>
        <fullName evidence="1">Uncharacterized protein</fullName>
    </submittedName>
</protein>
<name>A0AA36UL49_9NEIS</name>
<comment type="caution">
    <text evidence="1">The sequence shown here is derived from an EMBL/GenBank/DDBJ whole genome shotgun (WGS) entry which is preliminary data.</text>
</comment>
<evidence type="ECO:0000313" key="1">
    <source>
        <dbReference type="EMBL" id="EGQ77863.1"/>
    </source>
</evidence>
<sequence length="80" mass="9042">MTYVFLLTCPAVFKQYSGAKIQNNRLNLFAFIVVLSSQAGQKMGSSIFLHNKRRQTAEYCLGLTIPHSLVLFTFQGVFHV</sequence>
<organism evidence="1 2">
    <name type="scientific">Neisseria macacae ATCC 33926</name>
    <dbReference type="NCBI Taxonomy" id="997348"/>
    <lineage>
        <taxon>Bacteria</taxon>
        <taxon>Pseudomonadati</taxon>
        <taxon>Pseudomonadota</taxon>
        <taxon>Betaproteobacteria</taxon>
        <taxon>Neisseriales</taxon>
        <taxon>Neisseriaceae</taxon>
        <taxon>Neisseria</taxon>
    </lineage>
</organism>
<dbReference type="EMBL" id="AFQE01000033">
    <property type="protein sequence ID" value="EGQ77863.1"/>
    <property type="molecule type" value="Genomic_DNA"/>
</dbReference>
<evidence type="ECO:0000313" key="2">
    <source>
        <dbReference type="Proteomes" id="UP000004982"/>
    </source>
</evidence>
<proteinExistence type="predicted"/>
<dbReference type="Proteomes" id="UP000004982">
    <property type="component" value="Unassembled WGS sequence"/>
</dbReference>
<gene>
    <name evidence="1" type="ORF">HMPREF9418_0673</name>
</gene>
<reference evidence="1 2" key="1">
    <citation type="submission" date="2011-05" db="EMBL/GenBank/DDBJ databases">
        <authorList>
            <person name="Muzny D."/>
            <person name="Qin X."/>
            <person name="Deng J."/>
            <person name="Jiang H."/>
            <person name="Liu Y."/>
            <person name="Qu J."/>
            <person name="Song X.-Z."/>
            <person name="Zhang L."/>
            <person name="Thornton R."/>
            <person name="Coyle M."/>
            <person name="Francisco L."/>
            <person name="Jackson L."/>
            <person name="Javaid M."/>
            <person name="Korchina V."/>
            <person name="Kovar C."/>
            <person name="Mata R."/>
            <person name="Mathew T."/>
            <person name="Ngo R."/>
            <person name="Nguyen L."/>
            <person name="Nguyen N."/>
            <person name="Okwuonu G."/>
            <person name="Ongeri F."/>
            <person name="Pham C."/>
            <person name="Simmons D."/>
            <person name="Wilczek-Boney K."/>
            <person name="Hale W."/>
            <person name="Jakkamsetti A."/>
            <person name="Pham P."/>
            <person name="Ruth R."/>
            <person name="San Lucas F."/>
            <person name="Warren J."/>
            <person name="Zhang J."/>
            <person name="Zhao Z."/>
            <person name="Zhou C."/>
            <person name="Zhu D."/>
            <person name="Lee S."/>
            <person name="Bess C."/>
            <person name="Blankenburg K."/>
            <person name="Forbes L."/>
            <person name="Fu Q."/>
            <person name="Gubbala S."/>
            <person name="Hirani K."/>
            <person name="Jayaseelan J.C."/>
            <person name="Lara F."/>
            <person name="Munidasa M."/>
            <person name="Palculict T."/>
            <person name="Patil S."/>
            <person name="Pu L.-L."/>
            <person name="Saada N."/>
            <person name="Tang L."/>
            <person name="Weissenberger G."/>
            <person name="Zhu Y."/>
            <person name="Hemphill L."/>
            <person name="Shang Y."/>
            <person name="Youmans B."/>
            <person name="Ayvaz T."/>
            <person name="Ross M."/>
            <person name="Santibanez J."/>
            <person name="Aqrawi P."/>
            <person name="Gross S."/>
            <person name="Joshi V."/>
            <person name="Fowler G."/>
            <person name="Nazareth L."/>
            <person name="Reid J."/>
            <person name="Worley K."/>
            <person name="Petrosino J."/>
            <person name="Highlander S."/>
            <person name="Gibbs R."/>
        </authorList>
    </citation>
    <scope>NUCLEOTIDE SEQUENCE [LARGE SCALE GENOMIC DNA]</scope>
    <source>
        <strain evidence="1 2">ATCC 33926</strain>
    </source>
</reference>
<accession>A0AA36UL49</accession>